<dbReference type="InterPro" id="IPR056386">
    <property type="entry name" value="Ig_CD22"/>
</dbReference>
<dbReference type="AlphaFoldDB" id="A0A556TLQ2"/>
<name>A0A556TLQ2_BAGYA</name>
<dbReference type="InterPro" id="IPR003599">
    <property type="entry name" value="Ig_sub"/>
</dbReference>
<dbReference type="InterPro" id="IPR013783">
    <property type="entry name" value="Ig-like_fold"/>
</dbReference>
<dbReference type="Pfam" id="PF24518">
    <property type="entry name" value="Ig_CD22"/>
    <property type="match status" value="1"/>
</dbReference>
<protein>
    <submittedName>
        <fullName evidence="2">Myelin-associated glycoprotein</fullName>
    </submittedName>
</protein>
<reference evidence="2 3" key="1">
    <citation type="journal article" date="2019" name="Genome Biol. Evol.">
        <title>Whole-Genome Sequencing of the Giant Devil Catfish, Bagarius yarrelli.</title>
        <authorList>
            <person name="Jiang W."/>
            <person name="Lv Y."/>
            <person name="Cheng L."/>
            <person name="Yang K."/>
            <person name="Chao B."/>
            <person name="Wang X."/>
            <person name="Li Y."/>
            <person name="Pan X."/>
            <person name="You X."/>
            <person name="Zhang Y."/>
            <person name="Yang J."/>
            <person name="Li J."/>
            <person name="Zhang X."/>
            <person name="Liu S."/>
            <person name="Sun C."/>
            <person name="Yang J."/>
            <person name="Shi Q."/>
        </authorList>
    </citation>
    <scope>NUCLEOTIDE SEQUENCE [LARGE SCALE GENOMIC DNA]</scope>
    <source>
        <strain evidence="2">JWS20170419001</strain>
        <tissue evidence="2">Muscle</tissue>
    </source>
</reference>
<accession>A0A556TLQ2</accession>
<proteinExistence type="predicted"/>
<organism evidence="2 3">
    <name type="scientific">Bagarius yarrelli</name>
    <name type="common">Goonch</name>
    <name type="synonym">Bagrus yarrelli</name>
    <dbReference type="NCBI Taxonomy" id="175774"/>
    <lineage>
        <taxon>Eukaryota</taxon>
        <taxon>Metazoa</taxon>
        <taxon>Chordata</taxon>
        <taxon>Craniata</taxon>
        <taxon>Vertebrata</taxon>
        <taxon>Euteleostomi</taxon>
        <taxon>Actinopterygii</taxon>
        <taxon>Neopterygii</taxon>
        <taxon>Teleostei</taxon>
        <taxon>Ostariophysi</taxon>
        <taxon>Siluriformes</taxon>
        <taxon>Sisoridae</taxon>
        <taxon>Sisorinae</taxon>
        <taxon>Bagarius</taxon>
    </lineage>
</organism>
<feature type="domain" description="Immunoglobulin" evidence="1">
    <location>
        <begin position="39"/>
        <end position="151"/>
    </location>
</feature>
<dbReference type="OrthoDB" id="6152887at2759"/>
<dbReference type="Gene3D" id="2.60.40.10">
    <property type="entry name" value="Immunoglobulins"/>
    <property type="match status" value="1"/>
</dbReference>
<keyword evidence="3" id="KW-1185">Reference proteome</keyword>
<dbReference type="SUPFAM" id="SSF48726">
    <property type="entry name" value="Immunoglobulin"/>
    <property type="match status" value="1"/>
</dbReference>
<dbReference type="PANTHER" id="PTHR46013:SF4">
    <property type="entry name" value="B-CELL RECEPTOR CD22-RELATED"/>
    <property type="match status" value="1"/>
</dbReference>
<comment type="caution">
    <text evidence="2">The sequence shown here is derived from an EMBL/GenBank/DDBJ whole genome shotgun (WGS) entry which is preliminary data.</text>
</comment>
<dbReference type="SMART" id="SM00409">
    <property type="entry name" value="IG"/>
    <property type="match status" value="1"/>
</dbReference>
<dbReference type="Proteomes" id="UP000319801">
    <property type="component" value="Unassembled WGS sequence"/>
</dbReference>
<dbReference type="InterPro" id="IPR036179">
    <property type="entry name" value="Ig-like_dom_sf"/>
</dbReference>
<evidence type="ECO:0000313" key="2">
    <source>
        <dbReference type="EMBL" id="TSK20092.1"/>
    </source>
</evidence>
<dbReference type="PANTHER" id="PTHR46013">
    <property type="entry name" value="VASCULAR CELL ADHESION MOLECULE 1"/>
    <property type="match status" value="1"/>
</dbReference>
<gene>
    <name evidence="2" type="ORF">Baya_1640</name>
</gene>
<evidence type="ECO:0000259" key="1">
    <source>
        <dbReference type="SMART" id="SM00409"/>
    </source>
</evidence>
<dbReference type="EMBL" id="VCAZ01000005">
    <property type="protein sequence ID" value="TSK20092.1"/>
    <property type="molecule type" value="Genomic_DNA"/>
</dbReference>
<sequence>MNEKCERNFQNEWLWTSLIISVIMPGSVLAGDWVVHVPVKPILAPHGSSVMIPCTYDFPDESGSCQVQSEMWCLNQSRCITPTYVYHSDNIFPEPAYQGRVQYLGSLGSKNCSVRISNLRMKDSGVYVFRFITNHPVSKLPEQKGVTLQVTDPPVNTFVRVTSLGHCSRCPVPPPPPQK</sequence>
<evidence type="ECO:0000313" key="3">
    <source>
        <dbReference type="Proteomes" id="UP000319801"/>
    </source>
</evidence>